<dbReference type="AlphaFoldDB" id="A0A8I3A1X1"/>
<evidence type="ECO:0000313" key="2">
    <source>
        <dbReference type="Proteomes" id="UP000689129"/>
    </source>
</evidence>
<evidence type="ECO:0000313" key="1">
    <source>
        <dbReference type="EMBL" id="KAG7143151.1"/>
    </source>
</evidence>
<name>A0A8I3A1X1_VERLO</name>
<dbReference type="OrthoDB" id="425534at2759"/>
<accession>A0A8I3A1X1</accession>
<sequence>MIICRQASLLDGELTTRQIHPSRKLEWHKCFDCAGQCEGRLDCARLDVPMDWTNTSHGRRVVLAITRLPAVNKTDYRGPVLMNPGDAQDPGTIDADRPLSLAPLVYARVKAYSSLYERQVQKTGLAQNSGTTYIARDMLEIVNKGDSASPDLKLWGFSDGTIIGGVFAAMFPDRVERILSDANAS</sequence>
<organism evidence="1 2">
    <name type="scientific">Verticillium longisporum</name>
    <name type="common">Verticillium dahliae var. longisporum</name>
    <dbReference type="NCBI Taxonomy" id="100787"/>
    <lineage>
        <taxon>Eukaryota</taxon>
        <taxon>Fungi</taxon>
        <taxon>Dikarya</taxon>
        <taxon>Ascomycota</taxon>
        <taxon>Pezizomycotina</taxon>
        <taxon>Sordariomycetes</taxon>
        <taxon>Hypocreomycetidae</taxon>
        <taxon>Glomerellales</taxon>
        <taxon>Plectosphaerellaceae</taxon>
        <taxon>Verticillium</taxon>
    </lineage>
</organism>
<evidence type="ECO:0008006" key="3">
    <source>
        <dbReference type="Google" id="ProtNLM"/>
    </source>
</evidence>
<gene>
    <name evidence="1" type="ORF">HYQ45_000618</name>
</gene>
<dbReference type="EMBL" id="JAEMWZ010000009">
    <property type="protein sequence ID" value="KAG7143151.1"/>
    <property type="molecule type" value="Genomic_DNA"/>
</dbReference>
<proteinExistence type="predicted"/>
<dbReference type="Proteomes" id="UP000689129">
    <property type="component" value="Unassembled WGS sequence"/>
</dbReference>
<reference evidence="1" key="1">
    <citation type="journal article" date="2021" name="Mol. Plant Pathol.">
        <title>A 20-kb lineage-specific genomic region tames virulence in pathogenic amphidiploid Verticillium longisporum.</title>
        <authorList>
            <person name="Harting R."/>
            <person name="Starke J."/>
            <person name="Kusch H."/>
            <person name="Poggeler S."/>
            <person name="Maurus I."/>
            <person name="Schluter R."/>
            <person name="Landesfeind M."/>
            <person name="Bulla I."/>
            <person name="Nowrousian M."/>
            <person name="de Jonge R."/>
            <person name="Stahlhut G."/>
            <person name="Hoff K.J."/>
            <person name="Asshauer K.P."/>
            <person name="Thurmer A."/>
            <person name="Stanke M."/>
            <person name="Daniel R."/>
            <person name="Morgenstern B."/>
            <person name="Thomma B.P.H.J."/>
            <person name="Kronstad J.W."/>
            <person name="Braus-Stromeyer S.A."/>
            <person name="Braus G.H."/>
        </authorList>
    </citation>
    <scope>NUCLEOTIDE SEQUENCE</scope>
    <source>
        <strain evidence="1">Vl32</strain>
    </source>
</reference>
<comment type="caution">
    <text evidence="1">The sequence shown here is derived from an EMBL/GenBank/DDBJ whole genome shotgun (WGS) entry which is preliminary data.</text>
</comment>
<protein>
    <recommendedName>
        <fullName evidence="3">AB hydrolase-1 domain-containing protein</fullName>
    </recommendedName>
</protein>